<evidence type="ECO:0000313" key="2">
    <source>
        <dbReference type="Proteomes" id="UP000298049"/>
    </source>
</evidence>
<gene>
    <name evidence="1" type="ORF">soil367_11385</name>
</gene>
<evidence type="ECO:0000313" key="1">
    <source>
        <dbReference type="EMBL" id="QCF26490.1"/>
    </source>
</evidence>
<name>A0A4V1D8V3_9ALTE</name>
<accession>A0A4V1D8V3</accession>
<reference evidence="1 2" key="1">
    <citation type="submission" date="2018-07" db="EMBL/GenBank/DDBJ databases">
        <title>Marsedoiliclastica nanhaica gen. nov. sp. nov., a novel marine hydrocarbonoclastic bacterium isolated from an in-situ enriched hydrocarbon-degrading consortium in deep-sea sediment.</title>
        <authorList>
            <person name="Dong C."/>
            <person name="Ma T."/>
            <person name="Liu R."/>
            <person name="Shao Z."/>
        </authorList>
    </citation>
    <scope>NUCLEOTIDE SEQUENCE [LARGE SCALE GENOMIC DNA]</scope>
    <source>
        <strain evidence="2">soil36-7</strain>
    </source>
</reference>
<dbReference type="EMBL" id="CP031093">
    <property type="protein sequence ID" value="QCF26490.1"/>
    <property type="molecule type" value="Genomic_DNA"/>
</dbReference>
<protein>
    <submittedName>
        <fullName evidence="1">Uncharacterized protein</fullName>
    </submittedName>
</protein>
<dbReference type="AlphaFoldDB" id="A0A4V1D8V3"/>
<dbReference type="KEGG" id="hmi:soil367_11385"/>
<dbReference type="Proteomes" id="UP000298049">
    <property type="component" value="Chromosome"/>
</dbReference>
<organism evidence="1 2">
    <name type="scientific">Hydrocarboniclastica marina</name>
    <dbReference type="NCBI Taxonomy" id="2259620"/>
    <lineage>
        <taxon>Bacteria</taxon>
        <taxon>Pseudomonadati</taxon>
        <taxon>Pseudomonadota</taxon>
        <taxon>Gammaproteobacteria</taxon>
        <taxon>Alteromonadales</taxon>
        <taxon>Alteromonadaceae</taxon>
        <taxon>Hydrocarboniclastica</taxon>
    </lineage>
</organism>
<keyword evidence="2" id="KW-1185">Reference proteome</keyword>
<sequence>MNGFELRKWFGDRASCSRPDGLFLLLSLLQVCYHNHWLEQPPEASEIYSPEARRISSIDQALERLNQLEGQLNRKATN</sequence>
<proteinExistence type="predicted"/>
<dbReference type="RefSeq" id="WP_136549210.1">
    <property type="nucleotide sequence ID" value="NZ_CP031093.1"/>
</dbReference>